<proteinExistence type="inferred from homology"/>
<dbReference type="EMBL" id="UINC01001150">
    <property type="protein sequence ID" value="SUZ72389.1"/>
    <property type="molecule type" value="Genomic_DNA"/>
</dbReference>
<organism evidence="5">
    <name type="scientific">marine metagenome</name>
    <dbReference type="NCBI Taxonomy" id="408172"/>
    <lineage>
        <taxon>unclassified sequences</taxon>
        <taxon>metagenomes</taxon>
        <taxon>ecological metagenomes</taxon>
    </lineage>
</organism>
<dbReference type="GO" id="GO:0019265">
    <property type="term" value="P:glycine biosynthetic process, by transamination of glyoxylate"/>
    <property type="evidence" value="ECO:0007669"/>
    <property type="project" value="TreeGrafter"/>
</dbReference>
<dbReference type="GO" id="GO:0005777">
    <property type="term" value="C:peroxisome"/>
    <property type="evidence" value="ECO:0007669"/>
    <property type="project" value="TreeGrafter"/>
</dbReference>
<comment type="cofactor">
    <cofactor evidence="1">
        <name>pyridoxal 5'-phosphate</name>
        <dbReference type="ChEBI" id="CHEBI:597326"/>
    </cofactor>
</comment>
<gene>
    <name evidence="5" type="ORF">METZ01_LOCUS25243</name>
</gene>
<protein>
    <recommendedName>
        <fullName evidence="4">Aminotransferase class V domain-containing protein</fullName>
    </recommendedName>
</protein>
<dbReference type="InterPro" id="IPR000192">
    <property type="entry name" value="Aminotrans_V_dom"/>
</dbReference>
<dbReference type="GO" id="GO:0004760">
    <property type="term" value="F:L-serine-pyruvate transaminase activity"/>
    <property type="evidence" value="ECO:0007669"/>
    <property type="project" value="TreeGrafter"/>
</dbReference>
<evidence type="ECO:0000256" key="1">
    <source>
        <dbReference type="ARBA" id="ARBA00001933"/>
    </source>
</evidence>
<evidence type="ECO:0000313" key="5">
    <source>
        <dbReference type="EMBL" id="SUZ72389.1"/>
    </source>
</evidence>
<keyword evidence="3" id="KW-0663">Pyridoxal phosphate</keyword>
<dbReference type="PIRSF" id="PIRSF000524">
    <property type="entry name" value="SPT"/>
    <property type="match status" value="1"/>
</dbReference>
<dbReference type="Gene3D" id="3.40.640.10">
    <property type="entry name" value="Type I PLP-dependent aspartate aminotransferase-like (Major domain)"/>
    <property type="match status" value="1"/>
</dbReference>
<name>A0A381Q268_9ZZZZ</name>
<evidence type="ECO:0000259" key="4">
    <source>
        <dbReference type="Pfam" id="PF00266"/>
    </source>
</evidence>
<dbReference type="PANTHER" id="PTHR21152">
    <property type="entry name" value="AMINOTRANSFERASE CLASS V"/>
    <property type="match status" value="1"/>
</dbReference>
<dbReference type="PANTHER" id="PTHR21152:SF40">
    <property type="entry name" value="ALANINE--GLYOXYLATE AMINOTRANSFERASE"/>
    <property type="match status" value="1"/>
</dbReference>
<dbReference type="InterPro" id="IPR015422">
    <property type="entry name" value="PyrdxlP-dep_Trfase_small"/>
</dbReference>
<dbReference type="InterPro" id="IPR015421">
    <property type="entry name" value="PyrdxlP-dep_Trfase_major"/>
</dbReference>
<evidence type="ECO:0000256" key="3">
    <source>
        <dbReference type="ARBA" id="ARBA00022898"/>
    </source>
</evidence>
<sequence>MVSIPGPSVIPDRVLAAMHRAMPNIYEGELVEISYSVQDDLRKIARTEQPVYITVSNGHGAWEMVISNTLSRGDKVLVLESGRFAVGWGEMAETSGVKTEILHGLDSDPVDPAAVLERLKADVAGEIAAVMVVQVDTATSVRNDIPAIRSAIDAAGHGALLMVDCIASLGCEPYEHDEWGADITVAASQKGLMVPPGLGFVFPSEKALAAYESADLRTGYFDWGPRTNPEEHYKIYCGTPPIQHLWAMREALDMLFEEGLENVWNRHRALADAVRAAVHAWESDDGFSFNVSDPAYRSNSVTTVHTGEINATELRRIAEQDGGVTLGIGLDEFADRAIRIGHMGHLNPHMILGTLGTIEAALTKMGVPMKESGAAAAAAVIGSAM</sequence>
<dbReference type="GO" id="GO:0008453">
    <property type="term" value="F:alanine-glyoxylate transaminase activity"/>
    <property type="evidence" value="ECO:0007669"/>
    <property type="project" value="TreeGrafter"/>
</dbReference>
<dbReference type="InterPro" id="IPR024169">
    <property type="entry name" value="SP_NH2Trfase/AEP_transaminase"/>
</dbReference>
<dbReference type="Gene3D" id="3.90.1150.10">
    <property type="entry name" value="Aspartate Aminotransferase, domain 1"/>
    <property type="match status" value="1"/>
</dbReference>
<dbReference type="InterPro" id="IPR015424">
    <property type="entry name" value="PyrdxlP-dep_Trfase"/>
</dbReference>
<dbReference type="AlphaFoldDB" id="A0A381Q268"/>
<accession>A0A381Q268</accession>
<evidence type="ECO:0000256" key="2">
    <source>
        <dbReference type="ARBA" id="ARBA00009236"/>
    </source>
</evidence>
<reference evidence="5" key="1">
    <citation type="submission" date="2018-05" db="EMBL/GenBank/DDBJ databases">
        <authorList>
            <person name="Lanie J.A."/>
            <person name="Ng W.-L."/>
            <person name="Kazmierczak K.M."/>
            <person name="Andrzejewski T.M."/>
            <person name="Davidsen T.M."/>
            <person name="Wayne K.J."/>
            <person name="Tettelin H."/>
            <person name="Glass J.I."/>
            <person name="Rusch D."/>
            <person name="Podicherti R."/>
            <person name="Tsui H.-C.T."/>
            <person name="Winkler M.E."/>
        </authorList>
    </citation>
    <scope>NUCLEOTIDE SEQUENCE</scope>
</reference>
<dbReference type="Pfam" id="PF00266">
    <property type="entry name" value="Aminotran_5"/>
    <property type="match status" value="1"/>
</dbReference>
<comment type="similarity">
    <text evidence="2">Belongs to the class-V pyridoxal-phosphate-dependent aminotransferase family.</text>
</comment>
<dbReference type="SUPFAM" id="SSF53383">
    <property type="entry name" value="PLP-dependent transferases"/>
    <property type="match status" value="1"/>
</dbReference>
<feature type="domain" description="Aminotransferase class V" evidence="4">
    <location>
        <begin position="29"/>
        <end position="325"/>
    </location>
</feature>